<dbReference type="SUPFAM" id="SSF52172">
    <property type="entry name" value="CheY-like"/>
    <property type="match status" value="2"/>
</dbReference>
<keyword evidence="12" id="KW-0902">Two-component regulatory system</keyword>
<dbReference type="FunFam" id="3.30.565.10:FF:000010">
    <property type="entry name" value="Sensor histidine kinase RcsC"/>
    <property type="match status" value="1"/>
</dbReference>
<comment type="catalytic activity">
    <reaction evidence="1">
        <text>ATP + protein L-histidine = ADP + protein N-phospho-L-histidine.</text>
        <dbReference type="EC" id="2.7.13.3"/>
    </reaction>
</comment>
<evidence type="ECO:0000256" key="14">
    <source>
        <dbReference type="PROSITE-ProRule" id="PRU00169"/>
    </source>
</evidence>
<evidence type="ECO:0000256" key="1">
    <source>
        <dbReference type="ARBA" id="ARBA00000085"/>
    </source>
</evidence>
<evidence type="ECO:0000313" key="20">
    <source>
        <dbReference type="EMBL" id="RYU86496.1"/>
    </source>
</evidence>
<dbReference type="SUPFAM" id="SSF47384">
    <property type="entry name" value="Homodimeric domain of signal transducing histidine kinase"/>
    <property type="match status" value="1"/>
</dbReference>
<dbReference type="Gene3D" id="1.10.287.130">
    <property type="match status" value="1"/>
</dbReference>
<dbReference type="SUPFAM" id="SSF63829">
    <property type="entry name" value="Calcium-dependent phosphotriesterase"/>
    <property type="match status" value="3"/>
</dbReference>
<keyword evidence="4" id="KW-1003">Cell membrane</keyword>
<evidence type="ECO:0000256" key="17">
    <source>
        <dbReference type="SAM" id="SignalP"/>
    </source>
</evidence>
<evidence type="ECO:0000313" key="21">
    <source>
        <dbReference type="Proteomes" id="UP000293331"/>
    </source>
</evidence>
<feature type="transmembrane region" description="Helical" evidence="16">
    <location>
        <begin position="807"/>
        <end position="826"/>
    </location>
</feature>
<gene>
    <name evidence="20" type="ORF">EWM62_17730</name>
</gene>
<dbReference type="Gene3D" id="2.60.40.10">
    <property type="entry name" value="Immunoglobulins"/>
    <property type="match status" value="1"/>
</dbReference>
<dbReference type="Gene3D" id="3.40.50.2300">
    <property type="match status" value="2"/>
</dbReference>
<evidence type="ECO:0000256" key="5">
    <source>
        <dbReference type="ARBA" id="ARBA00022553"/>
    </source>
</evidence>
<dbReference type="InterPro" id="IPR036097">
    <property type="entry name" value="HisK_dim/P_sf"/>
</dbReference>
<dbReference type="CDD" id="cd16922">
    <property type="entry name" value="HATPase_EvgS-ArcB-TorS-like"/>
    <property type="match status" value="1"/>
</dbReference>
<keyword evidence="21" id="KW-1185">Reference proteome</keyword>
<keyword evidence="9 20" id="KW-0418">Kinase</keyword>
<dbReference type="Gene3D" id="3.30.565.10">
    <property type="entry name" value="Histidine kinase-like ATPase, C-terminal domain"/>
    <property type="match status" value="1"/>
</dbReference>
<evidence type="ECO:0000256" key="11">
    <source>
        <dbReference type="ARBA" id="ARBA00022989"/>
    </source>
</evidence>
<feature type="domain" description="Histidine kinase" evidence="18">
    <location>
        <begin position="884"/>
        <end position="1105"/>
    </location>
</feature>
<dbReference type="Pfam" id="PF02518">
    <property type="entry name" value="HATPase_c"/>
    <property type="match status" value="1"/>
</dbReference>
<reference evidence="20 21" key="1">
    <citation type="submission" date="2019-02" db="EMBL/GenBank/DDBJ databases">
        <title>Bacterial novel species Mucilaginibacter sp. 17JY9-4 isolated from soil.</title>
        <authorList>
            <person name="Jung H.-Y."/>
        </authorList>
    </citation>
    <scope>NUCLEOTIDE SEQUENCE [LARGE SCALE GENOMIC DNA]</scope>
    <source>
        <strain evidence="20 21">17JY9-4</strain>
    </source>
</reference>
<dbReference type="CDD" id="cd17546">
    <property type="entry name" value="REC_hyHK_CKI1_RcsC-like"/>
    <property type="match status" value="1"/>
</dbReference>
<comment type="caution">
    <text evidence="20">The sequence shown here is derived from an EMBL/GenBank/DDBJ whole genome shotgun (WGS) entry which is preliminary data.</text>
</comment>
<dbReference type="PROSITE" id="PS50110">
    <property type="entry name" value="RESPONSE_REGULATORY"/>
    <property type="match status" value="2"/>
</dbReference>
<dbReference type="InterPro" id="IPR011110">
    <property type="entry name" value="Reg_prop"/>
</dbReference>
<dbReference type="InterPro" id="IPR003661">
    <property type="entry name" value="HisK_dim/P_dom"/>
</dbReference>
<dbReference type="SMART" id="SM00448">
    <property type="entry name" value="REC"/>
    <property type="match status" value="2"/>
</dbReference>
<keyword evidence="17" id="KW-0732">Signal</keyword>
<dbReference type="EMBL" id="SEWG01000009">
    <property type="protein sequence ID" value="RYU86496.1"/>
    <property type="molecule type" value="Genomic_DNA"/>
</dbReference>
<dbReference type="CDD" id="cd00082">
    <property type="entry name" value="HisKA"/>
    <property type="match status" value="1"/>
</dbReference>
<evidence type="ECO:0000256" key="12">
    <source>
        <dbReference type="ARBA" id="ARBA00023012"/>
    </source>
</evidence>
<dbReference type="Pfam" id="PF07494">
    <property type="entry name" value="Reg_prop"/>
    <property type="match status" value="9"/>
</dbReference>
<dbReference type="InterPro" id="IPR004358">
    <property type="entry name" value="Sig_transdc_His_kin-like_C"/>
</dbReference>
<dbReference type="Pfam" id="PF07495">
    <property type="entry name" value="Y_Y_Y"/>
    <property type="match status" value="1"/>
</dbReference>
<dbReference type="Proteomes" id="UP000293331">
    <property type="component" value="Unassembled WGS sequence"/>
</dbReference>
<dbReference type="OrthoDB" id="9809670at2"/>
<dbReference type="InterPro" id="IPR001789">
    <property type="entry name" value="Sig_transdc_resp-reg_receiver"/>
</dbReference>
<keyword evidence="7 16" id="KW-0812">Transmembrane</keyword>
<dbReference type="InterPro" id="IPR005467">
    <property type="entry name" value="His_kinase_dom"/>
</dbReference>
<evidence type="ECO:0000259" key="18">
    <source>
        <dbReference type="PROSITE" id="PS50109"/>
    </source>
</evidence>
<evidence type="ECO:0000256" key="9">
    <source>
        <dbReference type="ARBA" id="ARBA00022777"/>
    </source>
</evidence>
<keyword evidence="5 14" id="KW-0597">Phosphoprotein</keyword>
<sequence>MYKHFILSILMLYALSGFSQNQSLKFEHIGTAEGLSQINVATIIQDSRGFMWIGTRDGLNKYDGYSFVSYRHDSQDPQSLSSSMVADMAEDKEGNIWVATIIGLNKIERKTGRVVQYKHDDKNTNSISNNILNKLAVDEKGNLWISGQGGLDYMDTHNNTVKHYKRNGNDPGSISDNNVSFVYMDAATNIWAGTFTGGLQLLDKKTGTFKKFQYELQNPKSISSNNISCIFEDQKHRLWVGTQDAGLNLFDPKSNSFIRYQYNETAKNSISSNNIYCLNADDNGNIWIGSDNGGLCILNPETGSILQYKHDDIDKNSINGNTLYSICKDRLGNMWLGAYSGGINIFKRSSGSFSHYRHSSLANSLSNDFVLALYEDKDKNLWVGTDGGGLNKFNYKEGNITHYTQNKNGENSITGNYVLTVTQDYEGDFWIGTWADGLSIFNPKTNVFTNIKNNPNNPNSLSGNNIYALIQSKDHTAWIGTYNTGLCHYDKKTGKFTNYKNDPDDYHSLSSDRVYSLLEDRNNNLWIGTFDGGLNLLDRKTNKFTRFVFNSKKNSISNDNIPDIFEDSKGNLWLSTFSGLNLFDPVKKHFTVFTKKDGLPSDIIYAVREDDGGKLWISTNNGLSSFDPVKRTFKNYTIEDGLQENEFKSHSSFKGSNDKLYFGGVNGFNAFTPKQILKPLGFSPLVITAFRLFNRNITPAKDESDPSPLKQDIADTRSITLNYKQSVISLEFAALDFTSTDKKKYAYILEGFDKEWNYVGARNTATYTNLPAGTYVFKLKYQNSAGVWSPVTSGLTIVTTPPFWLTWWFKTLTLAFTAVLIYVIFITRVRSIKAQKAILEKQVEDRTVRLAQMTNDERVLREDAEKAREDAEKANKAKSIFLATMSHEIRTPMNGVMGMATLLANTKLNSEQQEYTETIRTCGDTLLNVINDILDFSKIESGNMELDEQDFDLRDCIEAVLDVFAEKAARSNLDLVYQVEHNVPSQIIADAYRLRQILINLVGNAIKFTAKGEVFICVKLKGNNDKQFDLLFEIRDTGIGIPPNKINRLFKAFSQVDSSTTRKYGGTGLGLVISEKLVNLMGGDIAVKSKVGKGTTFSFNILAKPGVKAQRNYVHLNTAEVQNKRILVVDDNRTNRDILEEQLKQWNFIPVMAESGMDALEELEKGKIIDLVISDMNMPGLDGVDLAGKIREQSQVPIILLTSMGNEQSRKNAHLFNVALTKPTKHQALYKHIIEQLKLNSDEKTEVQPVKAAFSEDFAKHHPLTILIAEDNAINQKLAKYILNKMGYKPDIVENGHEAINAMVNKKYSLVLMDVQMPEMDGLEATRFIRQNMEHQPAIIAMTANAMIEDKEECLAAGMNGYLSKPLKLQELMDTLAEWESNKTT</sequence>
<keyword evidence="11 16" id="KW-1133">Transmembrane helix</keyword>
<dbReference type="GO" id="GO:0005886">
    <property type="term" value="C:plasma membrane"/>
    <property type="evidence" value="ECO:0007669"/>
    <property type="project" value="UniProtKB-SubCell"/>
</dbReference>
<dbReference type="Pfam" id="PF00072">
    <property type="entry name" value="Response_reg"/>
    <property type="match status" value="2"/>
</dbReference>
<dbReference type="PANTHER" id="PTHR45339">
    <property type="entry name" value="HYBRID SIGNAL TRANSDUCTION HISTIDINE KINASE J"/>
    <property type="match status" value="1"/>
</dbReference>
<dbReference type="GO" id="GO:0005524">
    <property type="term" value="F:ATP binding"/>
    <property type="evidence" value="ECO:0007669"/>
    <property type="project" value="UniProtKB-KW"/>
</dbReference>
<evidence type="ECO:0000256" key="7">
    <source>
        <dbReference type="ARBA" id="ARBA00022692"/>
    </source>
</evidence>
<evidence type="ECO:0000256" key="15">
    <source>
        <dbReference type="SAM" id="Coils"/>
    </source>
</evidence>
<dbReference type="InterPro" id="IPR011123">
    <property type="entry name" value="Y_Y_Y"/>
</dbReference>
<dbReference type="PRINTS" id="PR00344">
    <property type="entry name" value="BCTRLSENSOR"/>
</dbReference>
<evidence type="ECO:0000256" key="2">
    <source>
        <dbReference type="ARBA" id="ARBA00004651"/>
    </source>
</evidence>
<dbReference type="InterPro" id="IPR003594">
    <property type="entry name" value="HATPase_dom"/>
</dbReference>
<dbReference type="Pfam" id="PF00512">
    <property type="entry name" value="HisKA"/>
    <property type="match status" value="1"/>
</dbReference>
<dbReference type="SUPFAM" id="SSF55874">
    <property type="entry name" value="ATPase domain of HSP90 chaperone/DNA topoisomerase II/histidine kinase"/>
    <property type="match status" value="1"/>
</dbReference>
<feature type="coiled-coil region" evidence="15">
    <location>
        <begin position="850"/>
        <end position="877"/>
    </location>
</feature>
<evidence type="ECO:0000256" key="6">
    <source>
        <dbReference type="ARBA" id="ARBA00022679"/>
    </source>
</evidence>
<feature type="domain" description="Response regulatory" evidence="19">
    <location>
        <begin position="1125"/>
        <end position="1237"/>
    </location>
</feature>
<dbReference type="SMART" id="SM00387">
    <property type="entry name" value="HATPase_c"/>
    <property type="match status" value="1"/>
</dbReference>
<dbReference type="InterPro" id="IPR036890">
    <property type="entry name" value="HATPase_C_sf"/>
</dbReference>
<evidence type="ECO:0000256" key="16">
    <source>
        <dbReference type="SAM" id="Phobius"/>
    </source>
</evidence>
<protein>
    <recommendedName>
        <fullName evidence="3">histidine kinase</fullName>
        <ecNumber evidence="3">2.7.13.3</ecNumber>
    </recommendedName>
</protein>
<dbReference type="Gene3D" id="2.130.10.10">
    <property type="entry name" value="YVTN repeat-like/Quinoprotein amine dehydrogenase"/>
    <property type="match status" value="2"/>
</dbReference>
<evidence type="ECO:0000259" key="19">
    <source>
        <dbReference type="PROSITE" id="PS50110"/>
    </source>
</evidence>
<dbReference type="RefSeq" id="WP_129878015.1">
    <property type="nucleotide sequence ID" value="NZ_SEWG01000009.1"/>
</dbReference>
<evidence type="ECO:0000256" key="13">
    <source>
        <dbReference type="ARBA" id="ARBA00023136"/>
    </source>
</evidence>
<feature type="signal peptide" evidence="17">
    <location>
        <begin position="1"/>
        <end position="19"/>
    </location>
</feature>
<comment type="subcellular location">
    <subcellularLocation>
        <location evidence="2">Cell membrane</location>
        <topology evidence="2">Multi-pass membrane protein</topology>
    </subcellularLocation>
</comment>
<keyword evidence="15" id="KW-0175">Coiled coil</keyword>
<evidence type="ECO:0000256" key="3">
    <source>
        <dbReference type="ARBA" id="ARBA00012438"/>
    </source>
</evidence>
<feature type="modified residue" description="4-aspartylphosphate" evidence="14">
    <location>
        <position position="1314"/>
    </location>
</feature>
<evidence type="ECO:0000256" key="4">
    <source>
        <dbReference type="ARBA" id="ARBA00022475"/>
    </source>
</evidence>
<dbReference type="InterPro" id="IPR015943">
    <property type="entry name" value="WD40/YVTN_repeat-like_dom_sf"/>
</dbReference>
<keyword evidence="10" id="KW-0067">ATP-binding</keyword>
<keyword evidence="8" id="KW-0547">Nucleotide-binding</keyword>
<dbReference type="PROSITE" id="PS50109">
    <property type="entry name" value="HIS_KIN"/>
    <property type="match status" value="1"/>
</dbReference>
<dbReference type="PANTHER" id="PTHR45339:SF1">
    <property type="entry name" value="HYBRID SIGNAL TRANSDUCTION HISTIDINE KINASE J"/>
    <property type="match status" value="1"/>
</dbReference>
<dbReference type="CDD" id="cd00156">
    <property type="entry name" value="REC"/>
    <property type="match status" value="1"/>
</dbReference>
<dbReference type="FunFam" id="1.10.287.130:FF:000003">
    <property type="entry name" value="Histidine kinase"/>
    <property type="match status" value="1"/>
</dbReference>
<dbReference type="GO" id="GO:0000155">
    <property type="term" value="F:phosphorelay sensor kinase activity"/>
    <property type="evidence" value="ECO:0007669"/>
    <property type="project" value="InterPro"/>
</dbReference>
<name>A0A4V1ZBE1_9SPHI</name>
<organism evidence="20 21">
    <name type="scientific">Mucilaginibacter terrigena</name>
    <dbReference type="NCBI Taxonomy" id="2492395"/>
    <lineage>
        <taxon>Bacteria</taxon>
        <taxon>Pseudomonadati</taxon>
        <taxon>Bacteroidota</taxon>
        <taxon>Sphingobacteriia</taxon>
        <taxon>Sphingobacteriales</taxon>
        <taxon>Sphingobacteriaceae</taxon>
        <taxon>Mucilaginibacter</taxon>
    </lineage>
</organism>
<dbReference type="InterPro" id="IPR011006">
    <property type="entry name" value="CheY-like_superfamily"/>
</dbReference>
<keyword evidence="6" id="KW-0808">Transferase</keyword>
<feature type="chain" id="PRO_5020307611" description="histidine kinase" evidence="17">
    <location>
        <begin position="20"/>
        <end position="1385"/>
    </location>
</feature>
<dbReference type="SMART" id="SM00388">
    <property type="entry name" value="HisKA"/>
    <property type="match status" value="1"/>
</dbReference>
<dbReference type="EC" id="2.7.13.3" evidence="3"/>
<dbReference type="InterPro" id="IPR013783">
    <property type="entry name" value="Ig-like_fold"/>
</dbReference>
<feature type="domain" description="Response regulatory" evidence="19">
    <location>
        <begin position="1265"/>
        <end position="1380"/>
    </location>
</feature>
<proteinExistence type="predicted"/>
<feature type="modified residue" description="4-aspartylphosphate" evidence="14">
    <location>
        <position position="1175"/>
    </location>
</feature>
<dbReference type="FunFam" id="2.60.40.10:FF:000791">
    <property type="entry name" value="Two-component system sensor histidine kinase/response regulator"/>
    <property type="match status" value="1"/>
</dbReference>
<accession>A0A4V1ZBE1</accession>
<evidence type="ECO:0000256" key="8">
    <source>
        <dbReference type="ARBA" id="ARBA00022741"/>
    </source>
</evidence>
<evidence type="ECO:0000256" key="10">
    <source>
        <dbReference type="ARBA" id="ARBA00022840"/>
    </source>
</evidence>
<keyword evidence="13 16" id="KW-0472">Membrane</keyword>